<protein>
    <submittedName>
        <fullName evidence="2">Uncharacterized protein</fullName>
    </submittedName>
</protein>
<proteinExistence type="predicted"/>
<dbReference type="OrthoDB" id="2862635at2759"/>
<dbReference type="EMBL" id="KZ613790">
    <property type="protein sequence ID" value="PMD60504.1"/>
    <property type="molecule type" value="Genomic_DNA"/>
</dbReference>
<dbReference type="InParanoid" id="A0A2J6TBU9"/>
<dbReference type="RefSeq" id="XP_024737408.1">
    <property type="nucleotide sequence ID" value="XM_024872470.1"/>
</dbReference>
<dbReference type="Proteomes" id="UP000235371">
    <property type="component" value="Unassembled WGS sequence"/>
</dbReference>
<evidence type="ECO:0000256" key="1">
    <source>
        <dbReference type="SAM" id="MobiDB-lite"/>
    </source>
</evidence>
<accession>A0A2J6TBU9</accession>
<gene>
    <name evidence="2" type="ORF">K444DRAFT_394432</name>
</gene>
<reference evidence="2 3" key="1">
    <citation type="submission" date="2016-04" db="EMBL/GenBank/DDBJ databases">
        <title>A degradative enzymes factory behind the ericoid mycorrhizal symbiosis.</title>
        <authorList>
            <consortium name="DOE Joint Genome Institute"/>
            <person name="Martino E."/>
            <person name="Morin E."/>
            <person name="Grelet G."/>
            <person name="Kuo A."/>
            <person name="Kohler A."/>
            <person name="Daghino S."/>
            <person name="Barry K."/>
            <person name="Choi C."/>
            <person name="Cichocki N."/>
            <person name="Clum A."/>
            <person name="Copeland A."/>
            <person name="Hainaut M."/>
            <person name="Haridas S."/>
            <person name="Labutti K."/>
            <person name="Lindquist E."/>
            <person name="Lipzen A."/>
            <person name="Khouja H.-R."/>
            <person name="Murat C."/>
            <person name="Ohm R."/>
            <person name="Olson A."/>
            <person name="Spatafora J."/>
            <person name="Veneault-Fourrey C."/>
            <person name="Henrissat B."/>
            <person name="Grigoriev I."/>
            <person name="Martin F."/>
            <person name="Perotto S."/>
        </authorList>
    </citation>
    <scope>NUCLEOTIDE SEQUENCE [LARGE SCALE GENOMIC DNA]</scope>
    <source>
        <strain evidence="2 3">E</strain>
    </source>
</reference>
<sequence>MTHSGVDVPVVMKELHWMDRKKHLNNSAPQSKRSGPISTTTNWAGAIQNSPVAGFPYHHC</sequence>
<name>A0A2J6TBU9_9HELO</name>
<dbReference type="AlphaFoldDB" id="A0A2J6TBU9"/>
<dbReference type="GeneID" id="36580551"/>
<feature type="region of interest" description="Disordered" evidence="1">
    <location>
        <begin position="23"/>
        <end position="43"/>
    </location>
</feature>
<evidence type="ECO:0000313" key="2">
    <source>
        <dbReference type="EMBL" id="PMD60504.1"/>
    </source>
</evidence>
<evidence type="ECO:0000313" key="3">
    <source>
        <dbReference type="Proteomes" id="UP000235371"/>
    </source>
</evidence>
<organism evidence="2 3">
    <name type="scientific">Hyaloscypha bicolor E</name>
    <dbReference type="NCBI Taxonomy" id="1095630"/>
    <lineage>
        <taxon>Eukaryota</taxon>
        <taxon>Fungi</taxon>
        <taxon>Dikarya</taxon>
        <taxon>Ascomycota</taxon>
        <taxon>Pezizomycotina</taxon>
        <taxon>Leotiomycetes</taxon>
        <taxon>Helotiales</taxon>
        <taxon>Hyaloscyphaceae</taxon>
        <taxon>Hyaloscypha</taxon>
        <taxon>Hyaloscypha bicolor</taxon>
    </lineage>
</organism>
<feature type="compositionally biased region" description="Polar residues" evidence="1">
    <location>
        <begin position="25"/>
        <end position="43"/>
    </location>
</feature>
<keyword evidence="3" id="KW-1185">Reference proteome</keyword>